<name>A0A821UDB8_9NEOP</name>
<dbReference type="SMART" id="SM00355">
    <property type="entry name" value="ZnF_C2H2"/>
    <property type="match status" value="19"/>
</dbReference>
<sequence>MSKIEESTVDFKKKGKNYERKDPTSFLPEEPMSYEIKPKKKKKKKNIEDPFKDIEEKVKLPTVTVFDPTSDSALDPEVSIKVENIEVELDFNDFANDNGLMVEGPYSDDGQPEAFDKLGQENKKGDVLRTFQNIINDKPPVEIPDNSDMAPNYVCKVCHLVFQSPKTLIMHQRRKHKVFRRSFKHICDYCSMSYETKNSLVAHIKRKHGPDSTQDDGEERTCEICALVFKGMGRLRMHMRRKHGSFKESFKHVCKECGLTYEKHRSLIVHIRRKHSGIIKVEDRYFNCPFCPMVYNKRETYARHVHRKHRRSDDDSNRKLNNDIMGNIKNTETGELCCTECPLVFSTLTYLKLHMRRKHNAMKEDFRLKCKICNLSYDKIESLKRHVRRKHDKVTYCDICRRQFDTHEAYLGHTHAKIARECPVCGLIFASQSGLGKHLRCAHEIAKPKTVICHLCNAAFHTKRQLKPHFLRVHLKVSYTCQFCKKVLKSKETYTRHILMKHHNDKPSSDLQICEHCAATFSNELELRRHCTEVHNTNEINDSDDVVLKNELETDIAKVSSDIVIKKEEVDIPTKYQCTKCPECYPNWDQLKLHYEQNHYVAKETQCQLCGELVPDNELAKHIKSHNDTTVQCRYCNFSSINRASMTQHLLRHKNATTINCSFENCKYKTFYEDAMEKHKRKHIDQGVKLQCTQCPFQTMNKYILKYHEEAHVTGKKRYACDQCDYATILPAALVQHKYKHSTEKRFKCEVCPFATKYNTSLRFHVKKKHCDLPS</sequence>
<evidence type="ECO:0000259" key="7">
    <source>
        <dbReference type="PROSITE" id="PS50157"/>
    </source>
</evidence>
<feature type="domain" description="C2H2-type" evidence="7">
    <location>
        <begin position="420"/>
        <end position="448"/>
    </location>
</feature>
<keyword evidence="2" id="KW-0677">Repeat</keyword>
<evidence type="ECO:0000313" key="8">
    <source>
        <dbReference type="EMBL" id="CAF4888436.1"/>
    </source>
</evidence>
<evidence type="ECO:0000256" key="2">
    <source>
        <dbReference type="ARBA" id="ARBA00022737"/>
    </source>
</evidence>
<dbReference type="InterPro" id="IPR050688">
    <property type="entry name" value="Zinc_finger/UBP_domain"/>
</dbReference>
<proteinExistence type="predicted"/>
<dbReference type="PANTHER" id="PTHR24403">
    <property type="entry name" value="ZINC FINGER PROTEIN"/>
    <property type="match status" value="1"/>
</dbReference>
<evidence type="ECO:0000313" key="9">
    <source>
        <dbReference type="Proteomes" id="UP000663880"/>
    </source>
</evidence>
<feature type="domain" description="C2H2-type" evidence="7">
    <location>
        <begin position="576"/>
        <end position="604"/>
    </location>
</feature>
<keyword evidence="4" id="KW-0862">Zinc</keyword>
<keyword evidence="9" id="KW-1185">Reference proteome</keyword>
<reference evidence="8" key="1">
    <citation type="submission" date="2021-02" db="EMBL/GenBank/DDBJ databases">
        <authorList>
            <person name="Steward A R."/>
        </authorList>
    </citation>
    <scope>NUCLEOTIDE SEQUENCE</scope>
</reference>
<feature type="domain" description="C2H2-type" evidence="7">
    <location>
        <begin position="336"/>
        <end position="364"/>
    </location>
</feature>
<dbReference type="SUPFAM" id="SSF57667">
    <property type="entry name" value="beta-beta-alpha zinc fingers"/>
    <property type="match status" value="5"/>
</dbReference>
<dbReference type="PROSITE" id="PS00028">
    <property type="entry name" value="ZINC_FINGER_C2H2_1"/>
    <property type="match status" value="12"/>
</dbReference>
<evidence type="ECO:0000256" key="1">
    <source>
        <dbReference type="ARBA" id="ARBA00022723"/>
    </source>
</evidence>
<dbReference type="GO" id="GO:0045944">
    <property type="term" value="P:positive regulation of transcription by RNA polymerase II"/>
    <property type="evidence" value="ECO:0007669"/>
    <property type="project" value="TreeGrafter"/>
</dbReference>
<feature type="domain" description="C2H2-type" evidence="7">
    <location>
        <begin position="252"/>
        <end position="277"/>
    </location>
</feature>
<accession>A0A821UDB8</accession>
<dbReference type="Proteomes" id="UP000663880">
    <property type="component" value="Unassembled WGS sequence"/>
</dbReference>
<feature type="domain" description="C2H2-type" evidence="7">
    <location>
        <begin position="479"/>
        <end position="507"/>
    </location>
</feature>
<protein>
    <recommendedName>
        <fullName evidence="7">C2H2-type domain-containing protein</fullName>
    </recommendedName>
</protein>
<feature type="domain" description="C2H2-type" evidence="7">
    <location>
        <begin position="512"/>
        <end position="540"/>
    </location>
</feature>
<dbReference type="Gene3D" id="3.30.160.60">
    <property type="entry name" value="Classic Zinc Finger"/>
    <property type="match status" value="9"/>
</dbReference>
<feature type="domain" description="C2H2-type" evidence="7">
    <location>
        <begin position="719"/>
        <end position="746"/>
    </location>
</feature>
<dbReference type="InterPro" id="IPR013087">
    <property type="entry name" value="Znf_C2H2_type"/>
</dbReference>
<evidence type="ECO:0000256" key="5">
    <source>
        <dbReference type="PROSITE-ProRule" id="PRU00042"/>
    </source>
</evidence>
<keyword evidence="1" id="KW-0479">Metal-binding</keyword>
<dbReference type="PANTHER" id="PTHR24403:SF67">
    <property type="entry name" value="FI01116P-RELATED"/>
    <property type="match status" value="1"/>
</dbReference>
<dbReference type="GO" id="GO:0008270">
    <property type="term" value="F:zinc ion binding"/>
    <property type="evidence" value="ECO:0007669"/>
    <property type="project" value="UniProtKB-KW"/>
</dbReference>
<dbReference type="OrthoDB" id="5860767at2759"/>
<dbReference type="AlphaFoldDB" id="A0A821UDB8"/>
<evidence type="ECO:0000256" key="4">
    <source>
        <dbReference type="ARBA" id="ARBA00022833"/>
    </source>
</evidence>
<dbReference type="PROSITE" id="PS50157">
    <property type="entry name" value="ZINC_FINGER_C2H2_2"/>
    <property type="match status" value="10"/>
</dbReference>
<feature type="domain" description="C2H2-type" evidence="7">
    <location>
        <begin position="220"/>
        <end position="248"/>
    </location>
</feature>
<gene>
    <name evidence="8" type="ORF">PMACD_LOCUS10243</name>
</gene>
<evidence type="ECO:0000256" key="3">
    <source>
        <dbReference type="ARBA" id="ARBA00022771"/>
    </source>
</evidence>
<dbReference type="Pfam" id="PF13912">
    <property type="entry name" value="zf-C2H2_6"/>
    <property type="match status" value="2"/>
</dbReference>
<organism evidence="8 9">
    <name type="scientific">Pieris macdunnoughi</name>
    <dbReference type="NCBI Taxonomy" id="345717"/>
    <lineage>
        <taxon>Eukaryota</taxon>
        <taxon>Metazoa</taxon>
        <taxon>Ecdysozoa</taxon>
        <taxon>Arthropoda</taxon>
        <taxon>Hexapoda</taxon>
        <taxon>Insecta</taxon>
        <taxon>Pterygota</taxon>
        <taxon>Neoptera</taxon>
        <taxon>Endopterygota</taxon>
        <taxon>Lepidoptera</taxon>
        <taxon>Glossata</taxon>
        <taxon>Ditrysia</taxon>
        <taxon>Papilionoidea</taxon>
        <taxon>Pieridae</taxon>
        <taxon>Pierinae</taxon>
        <taxon>Pieris</taxon>
    </lineage>
</organism>
<dbReference type="InterPro" id="IPR036236">
    <property type="entry name" value="Znf_C2H2_sf"/>
</dbReference>
<dbReference type="EMBL" id="CAJOBZ010000030">
    <property type="protein sequence ID" value="CAF4888436.1"/>
    <property type="molecule type" value="Genomic_DNA"/>
</dbReference>
<feature type="compositionally biased region" description="Basic and acidic residues" evidence="6">
    <location>
        <begin position="1"/>
        <end position="23"/>
    </location>
</feature>
<feature type="region of interest" description="Disordered" evidence="6">
    <location>
        <begin position="1"/>
        <end position="48"/>
    </location>
</feature>
<dbReference type="GO" id="GO:0005634">
    <property type="term" value="C:nucleus"/>
    <property type="evidence" value="ECO:0007669"/>
    <property type="project" value="TreeGrafter"/>
</dbReference>
<evidence type="ECO:0000256" key="6">
    <source>
        <dbReference type="SAM" id="MobiDB-lite"/>
    </source>
</evidence>
<dbReference type="Pfam" id="PF00096">
    <property type="entry name" value="zf-C2H2"/>
    <property type="match status" value="2"/>
</dbReference>
<comment type="caution">
    <text evidence="8">The sequence shown here is derived from an EMBL/GenBank/DDBJ whole genome shotgun (WGS) entry which is preliminary data.</text>
</comment>
<feature type="domain" description="C2H2-type" evidence="7">
    <location>
        <begin position="153"/>
        <end position="181"/>
    </location>
</feature>
<feature type="domain" description="C2H2-type" evidence="7">
    <location>
        <begin position="185"/>
        <end position="213"/>
    </location>
</feature>
<keyword evidence="3 5" id="KW-0863">Zinc-finger</keyword>